<dbReference type="InterPro" id="IPR008688">
    <property type="entry name" value="ATP_synth_Bsub_B/MI25"/>
</dbReference>
<keyword evidence="8 11" id="KW-0472">Membrane</keyword>
<organism evidence="12 13">
    <name type="scientific">Macaca nemestrina</name>
    <name type="common">Pig-tailed macaque</name>
    <dbReference type="NCBI Taxonomy" id="9545"/>
    <lineage>
        <taxon>Eukaryota</taxon>
        <taxon>Metazoa</taxon>
        <taxon>Chordata</taxon>
        <taxon>Craniata</taxon>
        <taxon>Vertebrata</taxon>
        <taxon>Euteleostomi</taxon>
        <taxon>Mammalia</taxon>
        <taxon>Eutheria</taxon>
        <taxon>Euarchontoglires</taxon>
        <taxon>Primates</taxon>
        <taxon>Haplorrhini</taxon>
        <taxon>Catarrhini</taxon>
        <taxon>Cercopithecidae</taxon>
        <taxon>Cercopithecinae</taxon>
        <taxon>Macaca</taxon>
    </lineage>
</organism>
<dbReference type="Proteomes" id="UP000233120">
    <property type="component" value="Unassembled WGS sequence"/>
</dbReference>
<keyword evidence="13" id="KW-1185">Reference proteome</keyword>
<comment type="subcellular location">
    <subcellularLocation>
        <location evidence="11">Mitochondrion</location>
    </subcellularLocation>
    <subcellularLocation>
        <location evidence="11">Mitochondrion inner membrane</location>
    </subcellularLocation>
</comment>
<evidence type="ECO:0000256" key="9">
    <source>
        <dbReference type="ARBA" id="ARBA00055529"/>
    </source>
</evidence>
<sequence length="58" mass="6717">VAAYADKINEQKLAQLEEAKQSSIQQIQNAIDMEKSQQALTQKRHYLFDGGWVFFMNI</sequence>
<keyword evidence="6 11" id="KW-0406">Ion transport</keyword>
<evidence type="ECO:0000256" key="8">
    <source>
        <dbReference type="ARBA" id="ARBA00023136"/>
    </source>
</evidence>
<name>A0A2K6B4N3_MACNE</name>
<evidence type="ECO:0000256" key="3">
    <source>
        <dbReference type="ARBA" id="ARBA00022547"/>
    </source>
</evidence>
<evidence type="ECO:0000256" key="4">
    <source>
        <dbReference type="ARBA" id="ARBA00022781"/>
    </source>
</evidence>
<dbReference type="PANTHER" id="PTHR12733">
    <property type="entry name" value="MITOCHONDRIAL ATP SYNTHASE B CHAIN"/>
    <property type="match status" value="1"/>
</dbReference>
<dbReference type="PANTHER" id="PTHR12733:SF3">
    <property type="entry name" value="ATP SYNTHASE F(0) COMPLEX SUBUNIT B1, MITOCHONDRIAL"/>
    <property type="match status" value="1"/>
</dbReference>
<dbReference type="Bgee" id="ENSMNEG00000027304">
    <property type="expression patterns" value="Expressed in multicellular organism"/>
</dbReference>
<evidence type="ECO:0000313" key="12">
    <source>
        <dbReference type="Ensembl" id="ENSMNEP00000006369.1"/>
    </source>
</evidence>
<accession>A0A2K6B4N3</accession>
<dbReference type="GO" id="GO:0045259">
    <property type="term" value="C:proton-transporting ATP synthase complex"/>
    <property type="evidence" value="ECO:0007669"/>
    <property type="project" value="UniProtKB-KW"/>
</dbReference>
<evidence type="ECO:0000313" key="13">
    <source>
        <dbReference type="Proteomes" id="UP000233120"/>
    </source>
</evidence>
<dbReference type="Gene3D" id="1.20.5.2210">
    <property type="match status" value="1"/>
</dbReference>
<dbReference type="GO" id="GO:0005743">
    <property type="term" value="C:mitochondrial inner membrane"/>
    <property type="evidence" value="ECO:0007669"/>
    <property type="project" value="UniProtKB-SubCell"/>
</dbReference>
<keyword evidence="3 11" id="KW-0138">CF(0)</keyword>
<comment type="similarity">
    <text evidence="1 11">Belongs to the eukaryotic ATPase B chain family.</text>
</comment>
<keyword evidence="5 11" id="KW-0999">Mitochondrion inner membrane</keyword>
<evidence type="ECO:0000256" key="7">
    <source>
        <dbReference type="ARBA" id="ARBA00023128"/>
    </source>
</evidence>
<keyword evidence="2 11" id="KW-0813">Transport</keyword>
<dbReference type="Ensembl" id="ENSMNET00000030129.1">
    <property type="protein sequence ID" value="ENSMNEP00000006369.1"/>
    <property type="gene ID" value="ENSMNEG00000027304.1"/>
</dbReference>
<dbReference type="AlphaFoldDB" id="A0A2K6B4N3"/>
<evidence type="ECO:0000256" key="11">
    <source>
        <dbReference type="RuleBase" id="RU368017"/>
    </source>
</evidence>
<keyword evidence="4 11" id="KW-0375">Hydrogen ion transport</keyword>
<evidence type="ECO:0000256" key="2">
    <source>
        <dbReference type="ARBA" id="ARBA00022448"/>
    </source>
</evidence>
<dbReference type="GeneTree" id="ENSGT00390000001958"/>
<dbReference type="InterPro" id="IPR013837">
    <property type="entry name" value="ATP_synth_F0_suB"/>
</dbReference>
<evidence type="ECO:0000256" key="10">
    <source>
        <dbReference type="ARBA" id="ARBA00064647"/>
    </source>
</evidence>
<evidence type="ECO:0000256" key="1">
    <source>
        <dbReference type="ARBA" id="ARBA00007479"/>
    </source>
</evidence>
<evidence type="ECO:0000256" key="5">
    <source>
        <dbReference type="ARBA" id="ARBA00022792"/>
    </source>
</evidence>
<evidence type="ECO:0000256" key="6">
    <source>
        <dbReference type="ARBA" id="ARBA00023065"/>
    </source>
</evidence>
<reference evidence="12" key="2">
    <citation type="submission" date="2025-09" db="UniProtKB">
        <authorList>
            <consortium name="Ensembl"/>
        </authorList>
    </citation>
    <scope>IDENTIFICATION</scope>
</reference>
<dbReference type="SUPFAM" id="SSF161060">
    <property type="entry name" value="ATP synthase B chain-like"/>
    <property type="match status" value="1"/>
</dbReference>
<keyword evidence="7 11" id="KW-0496">Mitochondrion</keyword>
<protein>
    <recommendedName>
        <fullName evidence="11">ATP synthase subunit b</fullName>
    </recommendedName>
</protein>
<reference evidence="12" key="1">
    <citation type="submission" date="2025-08" db="UniProtKB">
        <authorList>
            <consortium name="Ensembl"/>
        </authorList>
    </citation>
    <scope>IDENTIFICATION</scope>
</reference>
<dbReference type="Pfam" id="PF05405">
    <property type="entry name" value="Mt_ATP-synt_B"/>
    <property type="match status" value="1"/>
</dbReference>
<comment type="subunit">
    <text evidence="10">Component of the ATP synthase complex composed at least of ATP5F1A/subunit alpha, ATP5F1B/subunit beta, ATP5MC1/subunit c (homooctomer), MT-ATP6/subunit a, MT-ATP8/subunit 8, ATP5ME/subunit e, ATP5MF/subunit f, ATP5MG/subunit g, ATP5MK/subunit k, ATP5MJ/subunit j, ATP5F1C/subunit gamma, ATP5F1D/subunit delta, ATP5F1E/subunit epsilon, ATP5PF/subunit F6, ATP5PB/subunit b, ATP5PD/subunit d, ATP5PO/subunit OSCP. ATP synthase complex consists of a soluble F(1) head domain (subunits alpha(3) and beta(3)) - the catalytic core - and a membrane F(0) domain - the membrane proton channel (subunits c, a, 8, e, f, g, k and j). These two domains are linked by a central stalk (subunits gamma, delta, and epsilon) rotating inside the F1 region and a stationary peripheral stalk (subunits F6, b, d, and OSCP).</text>
</comment>
<comment type="function">
    <text evidence="9 11">Subunit b, of the mitochondrial membrane ATP synthase complex (F(1)F(0) ATP synthase or Complex V) that produces ATP from ADP in the presence of a proton gradient across the membrane which is generated by electron transport complexes of the respiratory chain. ATP synthase complex consist of a soluble F(1) head domain - the catalytic core - and a membrane F(1) domain - the membrane proton channel. These two domains are linked by a central stalk rotating inside the F(1) region and a stationary peripheral stalk. During catalysis, ATP synthesis in the catalytic domain of F(1) is coupled via a rotary mechanism of the central stalk subunits to proton translocation. In vivo, can only synthesize ATP although its ATP hydrolase activity can be activated artificially in vitro. Part of the complex F(0) domain. Part of the complex F(0) domain and the peripheric stalk, which acts as a stator to hold the catalytic alpha(3)beta(3) subcomplex and subunit a/ATP6 static relative to the rotary elements.</text>
</comment>
<comment type="subunit">
    <text evidence="11">F-type ATPases have 2 components, CF(1) - the catalytic core - and CF(0) - the membrane proton channel. CF(1) and CF(0) have multiple subunits.</text>
</comment>
<dbReference type="GO" id="GO:0046933">
    <property type="term" value="F:proton-transporting ATP synthase activity, rotational mechanism"/>
    <property type="evidence" value="ECO:0007669"/>
    <property type="project" value="TreeGrafter"/>
</dbReference>
<proteinExistence type="inferred from homology"/>